<organism evidence="2 3">
    <name type="scientific">Bradyrhizobium icense</name>
    <dbReference type="NCBI Taxonomy" id="1274631"/>
    <lineage>
        <taxon>Bacteria</taxon>
        <taxon>Pseudomonadati</taxon>
        <taxon>Pseudomonadota</taxon>
        <taxon>Alphaproteobacteria</taxon>
        <taxon>Hyphomicrobiales</taxon>
        <taxon>Nitrobacteraceae</taxon>
        <taxon>Bradyrhizobium</taxon>
    </lineage>
</organism>
<gene>
    <name evidence="2" type="ORF">LMTR13_25475</name>
</gene>
<dbReference type="SUPFAM" id="SSF56645">
    <property type="entry name" value="Acyl-CoA dehydrogenase NM domain-like"/>
    <property type="match status" value="1"/>
</dbReference>
<evidence type="ECO:0008006" key="4">
    <source>
        <dbReference type="Google" id="ProtNLM"/>
    </source>
</evidence>
<evidence type="ECO:0000313" key="3">
    <source>
        <dbReference type="Proteomes" id="UP000092839"/>
    </source>
</evidence>
<dbReference type="KEGG" id="bic:LMTR13_25475"/>
<dbReference type="PANTHER" id="PTHR43292:SF3">
    <property type="entry name" value="ACYL-COA DEHYDROGENASE FADE29"/>
    <property type="match status" value="1"/>
</dbReference>
<sequence>MSAGNVHARDLGRGHVLGRAQQKILLGGAARLVRAHAHEGISFILFDMVSEGVSTRPILLISGESPFCETFFDNVRVSKSHLVGQINRGWDIAKYVLQHERAMNSAVGERGISRPLGKVAADSLGTDDQGRLDDAILRG</sequence>
<name>A0A1B1UJS5_9BRAD</name>
<proteinExistence type="predicted"/>
<dbReference type="GO" id="GO:0016627">
    <property type="term" value="F:oxidoreductase activity, acting on the CH-CH group of donors"/>
    <property type="evidence" value="ECO:0007669"/>
    <property type="project" value="InterPro"/>
</dbReference>
<evidence type="ECO:0000313" key="2">
    <source>
        <dbReference type="EMBL" id="ANW03005.1"/>
    </source>
</evidence>
<dbReference type="InterPro" id="IPR009100">
    <property type="entry name" value="AcylCoA_DH/oxidase_NM_dom_sf"/>
</dbReference>
<accession>A0A1B1UJS5</accession>
<dbReference type="GO" id="GO:0005886">
    <property type="term" value="C:plasma membrane"/>
    <property type="evidence" value="ECO:0007669"/>
    <property type="project" value="TreeGrafter"/>
</dbReference>
<dbReference type="Proteomes" id="UP000092839">
    <property type="component" value="Chromosome"/>
</dbReference>
<keyword evidence="3" id="KW-1185">Reference proteome</keyword>
<dbReference type="InterPro" id="IPR046373">
    <property type="entry name" value="Acyl-CoA_Oxase/DH_mid-dom_sf"/>
</dbReference>
<dbReference type="Gene3D" id="2.40.110.10">
    <property type="entry name" value="Butyryl-CoA Dehydrogenase, subunit A, domain 2"/>
    <property type="match status" value="1"/>
</dbReference>
<evidence type="ECO:0000256" key="1">
    <source>
        <dbReference type="ARBA" id="ARBA00023002"/>
    </source>
</evidence>
<dbReference type="InterPro" id="IPR052161">
    <property type="entry name" value="Mycobact_Acyl-CoA_DH"/>
</dbReference>
<dbReference type="PANTHER" id="PTHR43292">
    <property type="entry name" value="ACYL-COA DEHYDROGENASE"/>
    <property type="match status" value="1"/>
</dbReference>
<dbReference type="STRING" id="1274631.LMTR13_25475"/>
<dbReference type="AlphaFoldDB" id="A0A1B1UJS5"/>
<keyword evidence="1" id="KW-0560">Oxidoreductase</keyword>
<reference evidence="2 3" key="1">
    <citation type="submission" date="2016-07" db="EMBL/GenBank/DDBJ databases">
        <title>Complete genome sequence of Bradyrhizobium icense LMTR 13T, a potential inoculant strain isolated from lima bean (Phaseolus lunatus) in Peru.</title>
        <authorList>
            <person name="Ormeno-Orrillo E."/>
            <person name="Duran D."/>
            <person name="Rogel M.A."/>
            <person name="Rey L."/>
            <person name="Imperial J."/>
            <person name="Ruiz-Argueso T."/>
            <person name="Martinez-Romero E."/>
        </authorList>
    </citation>
    <scope>NUCLEOTIDE SEQUENCE [LARGE SCALE GENOMIC DNA]</scope>
    <source>
        <strain evidence="2 3">LMTR 13</strain>
    </source>
</reference>
<protein>
    <recommendedName>
        <fullName evidence="4">Acyl-CoA dehydrogenase/oxidase C-terminal domain-containing protein</fullName>
    </recommendedName>
</protein>
<dbReference type="EMBL" id="CP016428">
    <property type="protein sequence ID" value="ANW03005.1"/>
    <property type="molecule type" value="Genomic_DNA"/>
</dbReference>